<dbReference type="Pfam" id="PF16197">
    <property type="entry name" value="KAsynt_C_assoc"/>
    <property type="match status" value="1"/>
</dbReference>
<dbReference type="SMART" id="SM00823">
    <property type="entry name" value="PKS_PP"/>
    <property type="match status" value="1"/>
</dbReference>
<dbReference type="InterPro" id="IPR014031">
    <property type="entry name" value="Ketoacyl_synth_C"/>
</dbReference>
<evidence type="ECO:0000256" key="3">
    <source>
        <dbReference type="ARBA" id="ARBA00022553"/>
    </source>
</evidence>
<keyword evidence="6" id="KW-0443">Lipid metabolism</keyword>
<feature type="domain" description="Ketosynthase family 3 (KS3)" evidence="9">
    <location>
        <begin position="20"/>
        <end position="415"/>
    </location>
</feature>
<reference evidence="10 11" key="1">
    <citation type="submission" date="2016-08" db="EMBL/GenBank/DDBJ databases">
        <title>Complete genome sequence of Mycobacterium shinshuense, a subspecies of M. ulcerans.</title>
        <authorList>
            <person name="Yoshida M."/>
            <person name="Ogura Y."/>
            <person name="Hayashi T."/>
            <person name="Hoshino Y."/>
        </authorList>
    </citation>
    <scope>NUCLEOTIDE SEQUENCE [LARGE SCALE GENOMIC DNA]</scope>
    <source>
        <strain evidence="11">ATCC 33728</strain>
    </source>
</reference>
<dbReference type="Pfam" id="PF00109">
    <property type="entry name" value="ketoacyl-synt"/>
    <property type="match status" value="1"/>
</dbReference>
<dbReference type="PROSITE" id="PS52004">
    <property type="entry name" value="KS3_2"/>
    <property type="match status" value="1"/>
</dbReference>
<evidence type="ECO:0000256" key="1">
    <source>
        <dbReference type="ARBA" id="ARBA00005189"/>
    </source>
</evidence>
<dbReference type="InterPro" id="IPR032821">
    <property type="entry name" value="PKS_assoc"/>
</dbReference>
<sequence length="1030" mass="107480">MMSRATSLRRQHGDGDQEFASAVAIIGVACRFPGAANPGEFWELVSEGHEVAKPIDHVGDFDAEFFNVSPREAAAMDPRQRLALELAWELFEDARIVAESVRGEPIAVYLGAMNDDYALLTLDQAPGKLDHYSFAGASRGMIANRVSYGFALHGPSMTVDCGQSSSLVAVHLAREYLRGAGDATMAIAGGIHLNLASETGRLETEFGAVSASGRTYAFDARADGYVRSEGGGLVLLKPLRAALEDGNSIRAVILGAALGSAGHTAGGLAAPSAAAEADVMRRAMASAGVDPNQIDYIEAHGTGTRIGDTTEAQALSEVFATRETPVWLGSVKSNIGHTGAAAGAAGLIKTVLSLENGAIPASLNYVGDSAGTDMESHGLHVSTTLTPWPRGAGPRQAGVSSFGMGGTNAHVIVQQAPIPQEAVADPDGTEATVPWLVSARSRAALAGQAQRLAAWVAELPSIDVADVGWSLLSTRSVFEHRAVLVGGDRGGFMAGLAALASGEPGVNLVAGRAGSGGKTVLVFPGQGAQWLGMGRDLYGRFPAFAKAFDTVADALDEHLRLPLREVIWGADASLLEGTEFAQPAVFALEVALAALLQACGVVADLVMGHSVGEISAAHVAGVLTLTDAVRLVSARGRLMAQLPHGGVMVAVAASAAQVAPMLEEGVSIAAVNGPDSVVISGPEAATAVVADRLTGQGCRAHRLAVSHAFHSALMEPMMVQFGATISGIVAHEPRIALVSDMTGQLAAAGYGTASYWVEHVRKPVRFADGVALAESLGAATFLETGPSAGLGTSVALLAKGRPEVESLLTAMGQLYVDGADLDWRAAFAGLRARTVTLPTYSFARQRFWLGEGAGRKADSSDESGLRPRLDSVDSKERFRQLVDLVCLHAAIATGHSNSHQIDAERAFQDLGFESMTGVELRNRLRAVTGLALSRTIIFDYPTPMALARHLDEQLSGGNHEESDDDKIWSVLRTIPVRELRRSGMLDKLLLLAGQDESLAPDAAVSDDVIDSLSPEALVAMALDSEDDDPD</sequence>
<evidence type="ECO:0000256" key="4">
    <source>
        <dbReference type="ARBA" id="ARBA00022679"/>
    </source>
</evidence>
<dbReference type="SMART" id="SM01294">
    <property type="entry name" value="PKS_PP_betabranch"/>
    <property type="match status" value="1"/>
</dbReference>
<dbReference type="SMART" id="SM00827">
    <property type="entry name" value="PKS_AT"/>
    <property type="match status" value="1"/>
</dbReference>
<organism evidence="10 11">
    <name type="scientific">Mycobacterium ulcerans subsp. shinshuense</name>
    <dbReference type="NCBI Taxonomy" id="1124626"/>
    <lineage>
        <taxon>Bacteria</taxon>
        <taxon>Bacillati</taxon>
        <taxon>Actinomycetota</taxon>
        <taxon>Actinomycetes</taxon>
        <taxon>Mycobacteriales</taxon>
        <taxon>Mycobacteriaceae</taxon>
        <taxon>Mycobacterium</taxon>
        <taxon>Mycobacterium ulcerans group</taxon>
    </lineage>
</organism>
<dbReference type="PROSITE" id="PS51257">
    <property type="entry name" value="PROKAR_LIPOPROTEIN"/>
    <property type="match status" value="1"/>
</dbReference>
<evidence type="ECO:0000256" key="7">
    <source>
        <dbReference type="ARBA" id="ARBA00023315"/>
    </source>
</evidence>
<evidence type="ECO:0000259" key="9">
    <source>
        <dbReference type="PROSITE" id="PS52004"/>
    </source>
</evidence>
<dbReference type="Gene3D" id="1.10.1200.10">
    <property type="entry name" value="ACP-like"/>
    <property type="match status" value="1"/>
</dbReference>
<dbReference type="Proteomes" id="UP000218067">
    <property type="component" value="Chromosome"/>
</dbReference>
<dbReference type="Pfam" id="PF02801">
    <property type="entry name" value="Ketoacyl-synt_C"/>
    <property type="match status" value="1"/>
</dbReference>
<dbReference type="InterPro" id="IPR016039">
    <property type="entry name" value="Thiolase-like"/>
</dbReference>
<evidence type="ECO:0000313" key="10">
    <source>
        <dbReference type="EMBL" id="BAV41200.1"/>
    </source>
</evidence>
<feature type="domain" description="Carrier" evidence="8">
    <location>
        <begin position="872"/>
        <end position="954"/>
    </location>
</feature>
<evidence type="ECO:0000256" key="5">
    <source>
        <dbReference type="ARBA" id="ARBA00022832"/>
    </source>
</evidence>
<dbReference type="PROSITE" id="PS50075">
    <property type="entry name" value="CARRIER"/>
    <property type="match status" value="1"/>
</dbReference>
<keyword evidence="2" id="KW-0596">Phosphopantetheine</keyword>
<keyword evidence="4" id="KW-0808">Transferase</keyword>
<dbReference type="InterPro" id="IPR009081">
    <property type="entry name" value="PP-bd_ACP"/>
</dbReference>
<dbReference type="PANTHER" id="PTHR43775">
    <property type="entry name" value="FATTY ACID SYNTHASE"/>
    <property type="match status" value="1"/>
</dbReference>
<dbReference type="InterPro" id="IPR036736">
    <property type="entry name" value="ACP-like_sf"/>
</dbReference>
<dbReference type="CDD" id="cd00833">
    <property type="entry name" value="PKS"/>
    <property type="match status" value="1"/>
</dbReference>
<dbReference type="InterPro" id="IPR016036">
    <property type="entry name" value="Malonyl_transacylase_ACP-bd"/>
</dbReference>
<evidence type="ECO:0000256" key="2">
    <source>
        <dbReference type="ARBA" id="ARBA00022450"/>
    </source>
</evidence>
<evidence type="ECO:0000256" key="6">
    <source>
        <dbReference type="ARBA" id="ARBA00023098"/>
    </source>
</evidence>
<keyword evidence="7" id="KW-0012">Acyltransferase</keyword>
<dbReference type="FunFam" id="1.10.1200.10:FF:000007">
    <property type="entry name" value="Probable polyketide synthase pks17"/>
    <property type="match status" value="1"/>
</dbReference>
<dbReference type="InterPro" id="IPR050091">
    <property type="entry name" value="PKS_NRPS_Biosynth_Enz"/>
</dbReference>
<dbReference type="SUPFAM" id="SSF55048">
    <property type="entry name" value="Probable ACP-binding domain of malonyl-CoA ACP transacylase"/>
    <property type="match status" value="1"/>
</dbReference>
<dbReference type="AlphaFoldDB" id="A0A1B4Y2C7"/>
<dbReference type="InterPro" id="IPR016035">
    <property type="entry name" value="Acyl_Trfase/lysoPLipase"/>
</dbReference>
<dbReference type="GO" id="GO:0006633">
    <property type="term" value="P:fatty acid biosynthetic process"/>
    <property type="evidence" value="ECO:0007669"/>
    <property type="project" value="TreeGrafter"/>
</dbReference>
<dbReference type="InterPro" id="IPR001227">
    <property type="entry name" value="Ac_transferase_dom_sf"/>
</dbReference>
<evidence type="ECO:0000259" key="8">
    <source>
        <dbReference type="PROSITE" id="PS50075"/>
    </source>
</evidence>
<dbReference type="SUPFAM" id="SSF47336">
    <property type="entry name" value="ACP-like"/>
    <property type="match status" value="1"/>
</dbReference>
<dbReference type="InterPro" id="IPR014030">
    <property type="entry name" value="Ketoacyl_synth_N"/>
</dbReference>
<proteinExistence type="predicted"/>
<comment type="pathway">
    <text evidence="1">Lipid metabolism.</text>
</comment>
<dbReference type="GO" id="GO:0031177">
    <property type="term" value="F:phosphopantetheine binding"/>
    <property type="evidence" value="ECO:0007669"/>
    <property type="project" value="InterPro"/>
</dbReference>
<dbReference type="PROSITE" id="PS00012">
    <property type="entry name" value="PHOSPHOPANTETHEINE"/>
    <property type="match status" value="1"/>
</dbReference>
<dbReference type="PANTHER" id="PTHR43775:SF51">
    <property type="entry name" value="INACTIVE PHENOLPHTHIOCEROL SYNTHESIS POLYKETIDE SYNTHASE TYPE I PKS1-RELATED"/>
    <property type="match status" value="1"/>
</dbReference>
<dbReference type="GO" id="GO:0004312">
    <property type="term" value="F:fatty acid synthase activity"/>
    <property type="evidence" value="ECO:0007669"/>
    <property type="project" value="TreeGrafter"/>
</dbReference>
<dbReference type="SMART" id="SM00825">
    <property type="entry name" value="PKS_KS"/>
    <property type="match status" value="1"/>
</dbReference>
<keyword evidence="3" id="KW-0597">Phosphoprotein</keyword>
<dbReference type="EMBL" id="AP017624">
    <property type="protein sequence ID" value="BAV41200.1"/>
    <property type="molecule type" value="Genomic_DNA"/>
</dbReference>
<dbReference type="SUPFAM" id="SSF53901">
    <property type="entry name" value="Thiolase-like"/>
    <property type="match status" value="1"/>
</dbReference>
<dbReference type="Gene3D" id="3.40.47.10">
    <property type="match status" value="1"/>
</dbReference>
<dbReference type="InterPro" id="IPR006162">
    <property type="entry name" value="Ppantetheine_attach_site"/>
</dbReference>
<gene>
    <name evidence="10" type="primary">pks9</name>
    <name evidence="10" type="ORF">SHTP_2009</name>
</gene>
<protein>
    <submittedName>
        <fullName evidence="10">Polyketide synthase</fullName>
    </submittedName>
</protein>
<dbReference type="InterPro" id="IPR020806">
    <property type="entry name" value="PKS_PP-bd"/>
</dbReference>
<dbReference type="Pfam" id="PF00550">
    <property type="entry name" value="PP-binding"/>
    <property type="match status" value="1"/>
</dbReference>
<dbReference type="Gene3D" id="3.40.366.10">
    <property type="entry name" value="Malonyl-Coenzyme A Acyl Carrier Protein, domain 2"/>
    <property type="match status" value="1"/>
</dbReference>
<keyword evidence="5" id="KW-0276">Fatty acid metabolism</keyword>
<accession>A0A1B4Y2C7</accession>
<dbReference type="InterPro" id="IPR014043">
    <property type="entry name" value="Acyl_transferase_dom"/>
</dbReference>
<dbReference type="Pfam" id="PF00698">
    <property type="entry name" value="Acyl_transf_1"/>
    <property type="match status" value="1"/>
</dbReference>
<dbReference type="InterPro" id="IPR020841">
    <property type="entry name" value="PKS_Beta-ketoAc_synthase_dom"/>
</dbReference>
<dbReference type="Gene3D" id="3.30.70.3290">
    <property type="match status" value="1"/>
</dbReference>
<dbReference type="SUPFAM" id="SSF52151">
    <property type="entry name" value="FabD/lysophospholipase-like"/>
    <property type="match status" value="1"/>
</dbReference>
<name>A0A1B4Y2C7_MYCUL</name>
<evidence type="ECO:0000313" key="11">
    <source>
        <dbReference type="Proteomes" id="UP000218067"/>
    </source>
</evidence>